<dbReference type="InterPro" id="IPR015943">
    <property type="entry name" value="WD40/YVTN_repeat-like_dom_sf"/>
</dbReference>
<keyword evidence="1 3" id="KW-0853">WD repeat</keyword>
<feature type="repeat" description="WD" evidence="3">
    <location>
        <begin position="120"/>
        <end position="163"/>
    </location>
</feature>
<accession>A0AA88HCL0</accession>
<dbReference type="InterPro" id="IPR056162">
    <property type="entry name" value="WD40_MABP1-WDR62_2nd"/>
</dbReference>
<feature type="compositionally biased region" description="Polar residues" evidence="4">
    <location>
        <begin position="1191"/>
        <end position="1200"/>
    </location>
</feature>
<dbReference type="PROSITE" id="PS50082">
    <property type="entry name" value="WD_REPEATS_2"/>
    <property type="match status" value="2"/>
</dbReference>
<dbReference type="SUPFAM" id="SSF50978">
    <property type="entry name" value="WD40 repeat-like"/>
    <property type="match status" value="2"/>
</dbReference>
<evidence type="ECO:0000259" key="6">
    <source>
        <dbReference type="Pfam" id="PF24782"/>
    </source>
</evidence>
<feature type="region of interest" description="Disordered" evidence="4">
    <location>
        <begin position="1122"/>
        <end position="1385"/>
    </location>
</feature>
<proteinExistence type="predicted"/>
<evidence type="ECO:0000256" key="2">
    <source>
        <dbReference type="ARBA" id="ARBA00022737"/>
    </source>
</evidence>
<dbReference type="InterPro" id="IPR056161">
    <property type="entry name" value="WD40_MABP1-WDR62_1st"/>
</dbReference>
<feature type="compositionally biased region" description="Low complexity" evidence="4">
    <location>
        <begin position="1227"/>
        <end position="1243"/>
    </location>
</feature>
<dbReference type="PROSITE" id="PS50294">
    <property type="entry name" value="WD_REPEATS_REGION"/>
    <property type="match status" value="1"/>
</dbReference>
<keyword evidence="2" id="KW-0677">Repeat</keyword>
<feature type="repeat" description="WD" evidence="3">
    <location>
        <begin position="680"/>
        <end position="721"/>
    </location>
</feature>
<feature type="compositionally biased region" description="Polar residues" evidence="4">
    <location>
        <begin position="836"/>
        <end position="847"/>
    </location>
</feature>
<dbReference type="EMBL" id="JAVRJZ010000017">
    <property type="protein sequence ID" value="KAK2709540.1"/>
    <property type="molecule type" value="Genomic_DNA"/>
</dbReference>
<dbReference type="Proteomes" id="UP001187531">
    <property type="component" value="Unassembled WGS sequence"/>
</dbReference>
<feature type="compositionally biased region" description="Polar residues" evidence="4">
    <location>
        <begin position="1311"/>
        <end position="1324"/>
    </location>
</feature>
<feature type="region of interest" description="Disordered" evidence="4">
    <location>
        <begin position="971"/>
        <end position="1012"/>
    </location>
</feature>
<dbReference type="CDD" id="cd00200">
    <property type="entry name" value="WD40"/>
    <property type="match status" value="1"/>
</dbReference>
<gene>
    <name evidence="7" type="ORF">QYM36_013267</name>
</gene>
<comment type="caution">
    <text evidence="7">The sequence shown here is derived from an EMBL/GenBank/DDBJ whole genome shotgun (WGS) entry which is preliminary data.</text>
</comment>
<reference evidence="7" key="1">
    <citation type="submission" date="2023-07" db="EMBL/GenBank/DDBJ databases">
        <title>Chromosome-level genome assembly of Artemia franciscana.</title>
        <authorList>
            <person name="Jo E."/>
        </authorList>
    </citation>
    <scope>NUCLEOTIDE SEQUENCE</scope>
    <source>
        <tissue evidence="7">Whole body</tissue>
    </source>
</reference>
<dbReference type="FunFam" id="2.130.10.10:FF:000046">
    <property type="entry name" value="WD repeat-containing protein 62 isoform 1"/>
    <property type="match status" value="1"/>
</dbReference>
<feature type="compositionally biased region" description="Polar residues" evidence="4">
    <location>
        <begin position="1284"/>
        <end position="1297"/>
    </location>
</feature>
<evidence type="ECO:0000313" key="8">
    <source>
        <dbReference type="Proteomes" id="UP001187531"/>
    </source>
</evidence>
<dbReference type="Pfam" id="PF24780">
    <property type="entry name" value="WD40_MABP1-WDR62_1st"/>
    <property type="match status" value="1"/>
</dbReference>
<dbReference type="InterPro" id="IPR001680">
    <property type="entry name" value="WD40_rpt"/>
</dbReference>
<feature type="compositionally biased region" description="Basic and acidic residues" evidence="4">
    <location>
        <begin position="1344"/>
        <end position="1359"/>
    </location>
</feature>
<dbReference type="GO" id="GO:0072686">
    <property type="term" value="C:mitotic spindle"/>
    <property type="evidence" value="ECO:0007669"/>
    <property type="project" value="TreeGrafter"/>
</dbReference>
<evidence type="ECO:0000256" key="4">
    <source>
        <dbReference type="SAM" id="MobiDB-lite"/>
    </source>
</evidence>
<dbReference type="GO" id="GO:0007099">
    <property type="term" value="P:centriole replication"/>
    <property type="evidence" value="ECO:0007669"/>
    <property type="project" value="TreeGrafter"/>
</dbReference>
<feature type="domain" description="MABP1/WDR62 first WD40" evidence="5">
    <location>
        <begin position="44"/>
        <end position="369"/>
    </location>
</feature>
<dbReference type="Gene3D" id="2.130.10.10">
    <property type="entry name" value="YVTN repeat-like/Quinoprotein amine dehydrogenase"/>
    <property type="match status" value="4"/>
</dbReference>
<sequence>MDFELPKSKVLRAPTLRRGREELALGEKVKLDRVLGLTVNSNAALACDPNSGLVAYPAGCTLVLFNPRKNKQSHIINGCRKTITAVAFSPDGKFLATGECGHQPALRIWDVAEKIQVAEFLGHKYGVNCVAFSPNHRYVVSVGTQHDMIVNVWDWKAGTKVASNKVSSKVKSVSFAENGSYFVTVGNRHVKFWYLEYSRNAKYKEPVPIMGRSAILGEQRNNDFCDVACGRGETADSTFVITKAGLLCEFNNRRVLDKWVELRTSMANSISVGENLIFIGCADGIVRCFNPHTLRFVTTLPRTHYLGVDVSVGLNISHMASLPPGAMYPDTIAVAYDETNYKVTAVYNDHSLYVWDVTDIQKVGKSHSFLFHSSCIWGVDVASGDAKHGVLPPLSFITCSNDDTVRIWNLEPCAINNGVYRRNIYSTELLKTVYFDSSYSSLRDIVEPPNGETSTPLDGKNGVRCIRISPDGRHLASGDRSGNIRIHDLKTLEKVVTIEAHDAEVLCLEYSRPESGHKFLVSASRDRLIHVFNVDQKHQFVQTLDDHSSSITAVRFLFYGGQLQLVSCGADKSIIFRELQENGSSYQFSRSHNVNAKGTLYDMEADQTNKHVLAACQDRNIRVYNSGSGKHSKTFRGSLAEDGTLIKLSMDSSGMYIATSCTDRTLCIYDYLSGECVATMSGHSELVTGLRFTPDGKHLITASGDGCIFFWKLPHDMTVTVQARRQQQVARDARRQTYTTSRVISHEEEFGSPPPDLLDPSATLASPNVEEPEYRLSMGPLPLWAKRQVDTKGVSRSSSSCAIEPPKGRWAQRIDPNSAGMSVRSVFQGDSIIPFPSSQGGTQSGESDGSKDSSLENNWRTNDLEDFVPCPESIEEIERGSPNNLLQAGRLRRGYGDLSSTESGRGRTLTDDSSVGSLKIEDLEGTEHDGDIDDDSDAEGAQMTRELLYYPHADDTSSDYTVNAMDVEELRRSSRRFKKPRGEPPSRPASVAISLTGSQDSDEDEGDDLGAMSTTSGEAVDKNLNTLAASMDAIDLVGKREKYLRNEFETLENPVDSTPAKTPVDPSCDSYKNSLSSRFLSRESPAVANAPLISSTLAQQRDPTAAKNREELLRRLEESKKKLQSIGSKSGIKSSQSINDLSRLSDMSSSSNKNSPSQASYASPANRPVEDRSQHVSDAEESGLRRAISLSDLTRSSSATRRILPSPPVNVSGRNLNKPSQASTPTRLSNRLSGSSNLNRSASVGILNQTSDSEGDTSPEPPARISRPASAAPASSGSSVMRPTLSSLNKVVNTTKQPIYPPKPPPRRISNAISTGDLRQNAYDSSDDEKSTSVRAKVLSFERSASKTQRESTRLDLSKHGRTSMGNRAVSERDLSGRSGPSATVTGANVTVTKTKQETFTKKTTTTTKKTLFANPKPSDGTADVSNGKVTKHVCDSVIESWQTASENLLELHTRLATVDKDLLQHVITQVQPTLQGLVKSLSVGDVPSNPLNFGPEGFANPAMLVNMKNQLEMIYSIVQKQTEPSTDKR</sequence>
<evidence type="ECO:0008006" key="9">
    <source>
        <dbReference type="Google" id="ProtNLM"/>
    </source>
</evidence>
<dbReference type="InterPro" id="IPR052779">
    <property type="entry name" value="WDR62"/>
</dbReference>
<feature type="region of interest" description="Disordered" evidence="4">
    <location>
        <begin position="895"/>
        <end position="917"/>
    </location>
</feature>
<feature type="region of interest" description="Disordered" evidence="4">
    <location>
        <begin position="1053"/>
        <end position="1073"/>
    </location>
</feature>
<feature type="compositionally biased region" description="Polar residues" evidence="4">
    <location>
        <begin position="1212"/>
        <end position="1226"/>
    </location>
</feature>
<dbReference type="PANTHER" id="PTHR45589">
    <property type="entry name" value="WD REPEAT DOMAIN 62, ISOFORM G"/>
    <property type="match status" value="1"/>
</dbReference>
<feature type="domain" description="MABP1/WDR62 second WD40" evidence="6">
    <location>
        <begin position="376"/>
        <end position="713"/>
    </location>
</feature>
<evidence type="ECO:0000259" key="5">
    <source>
        <dbReference type="Pfam" id="PF24780"/>
    </source>
</evidence>
<evidence type="ECO:0000256" key="3">
    <source>
        <dbReference type="PROSITE-ProRule" id="PRU00221"/>
    </source>
</evidence>
<dbReference type="SMART" id="SM00320">
    <property type="entry name" value="WD40"/>
    <property type="match status" value="12"/>
</dbReference>
<evidence type="ECO:0000256" key="1">
    <source>
        <dbReference type="ARBA" id="ARBA00022574"/>
    </source>
</evidence>
<feature type="region of interest" description="Disordered" evidence="4">
    <location>
        <begin position="831"/>
        <end position="864"/>
    </location>
</feature>
<feature type="compositionally biased region" description="Low complexity" evidence="4">
    <location>
        <begin position="1124"/>
        <end position="1160"/>
    </location>
</feature>
<evidence type="ECO:0000313" key="7">
    <source>
        <dbReference type="EMBL" id="KAK2709540.1"/>
    </source>
</evidence>
<dbReference type="PANTHER" id="PTHR45589:SF1">
    <property type="entry name" value="WD REPEAT DOMAIN 62, ISOFORM G"/>
    <property type="match status" value="1"/>
</dbReference>
<keyword evidence="8" id="KW-1185">Reference proteome</keyword>
<feature type="region of interest" description="Disordered" evidence="4">
    <location>
        <begin position="794"/>
        <end position="817"/>
    </location>
</feature>
<dbReference type="InterPro" id="IPR036322">
    <property type="entry name" value="WD40_repeat_dom_sf"/>
</dbReference>
<feature type="compositionally biased region" description="Basic and acidic residues" evidence="4">
    <location>
        <begin position="1168"/>
        <end position="1184"/>
    </location>
</feature>
<dbReference type="Pfam" id="PF24782">
    <property type="entry name" value="WD40_MABP1-WDR62_2nd"/>
    <property type="match status" value="1"/>
</dbReference>
<protein>
    <recommendedName>
        <fullName evidence="9">Mitogen-activated protein kinase-binding protein 1</fullName>
    </recommendedName>
</protein>
<feature type="compositionally biased region" description="Low complexity" evidence="4">
    <location>
        <begin position="1263"/>
        <end position="1279"/>
    </location>
</feature>
<name>A0AA88HCL0_ARTSF</name>
<organism evidence="7 8">
    <name type="scientific">Artemia franciscana</name>
    <name type="common">Brine shrimp</name>
    <name type="synonym">Artemia sanfranciscana</name>
    <dbReference type="NCBI Taxonomy" id="6661"/>
    <lineage>
        <taxon>Eukaryota</taxon>
        <taxon>Metazoa</taxon>
        <taxon>Ecdysozoa</taxon>
        <taxon>Arthropoda</taxon>
        <taxon>Crustacea</taxon>
        <taxon>Branchiopoda</taxon>
        <taxon>Anostraca</taxon>
        <taxon>Artemiidae</taxon>
        <taxon>Artemia</taxon>
    </lineage>
</organism>